<dbReference type="EMBL" id="BGZK01002292">
    <property type="protein sequence ID" value="GBP92636.1"/>
    <property type="molecule type" value="Genomic_DNA"/>
</dbReference>
<reference evidence="1 2" key="1">
    <citation type="journal article" date="2019" name="Commun. Biol.">
        <title>The bagworm genome reveals a unique fibroin gene that provides high tensile strength.</title>
        <authorList>
            <person name="Kono N."/>
            <person name="Nakamura H."/>
            <person name="Ohtoshi R."/>
            <person name="Tomita M."/>
            <person name="Numata K."/>
            <person name="Arakawa K."/>
        </authorList>
    </citation>
    <scope>NUCLEOTIDE SEQUENCE [LARGE SCALE GENOMIC DNA]</scope>
</reference>
<proteinExistence type="predicted"/>
<sequence>MFLAQKFWAGPSFNLDVSTECSSARLKPQGTPLREANKFCKWRKRRGGARRGASKIRGVQLPEFKALTWTRITLRLGVTLKSVTLGNVTMSHRTRDPPNRVSLLNYDLPRI</sequence>
<name>A0A4C1ZVZ1_EUMVA</name>
<dbReference type="Proteomes" id="UP000299102">
    <property type="component" value="Unassembled WGS sequence"/>
</dbReference>
<gene>
    <name evidence="1" type="ORF">EVAR_62209_1</name>
</gene>
<evidence type="ECO:0000313" key="1">
    <source>
        <dbReference type="EMBL" id="GBP92636.1"/>
    </source>
</evidence>
<organism evidence="1 2">
    <name type="scientific">Eumeta variegata</name>
    <name type="common">Bagworm moth</name>
    <name type="synonym">Eumeta japonica</name>
    <dbReference type="NCBI Taxonomy" id="151549"/>
    <lineage>
        <taxon>Eukaryota</taxon>
        <taxon>Metazoa</taxon>
        <taxon>Ecdysozoa</taxon>
        <taxon>Arthropoda</taxon>
        <taxon>Hexapoda</taxon>
        <taxon>Insecta</taxon>
        <taxon>Pterygota</taxon>
        <taxon>Neoptera</taxon>
        <taxon>Endopterygota</taxon>
        <taxon>Lepidoptera</taxon>
        <taxon>Glossata</taxon>
        <taxon>Ditrysia</taxon>
        <taxon>Tineoidea</taxon>
        <taxon>Psychidae</taxon>
        <taxon>Oiketicinae</taxon>
        <taxon>Eumeta</taxon>
    </lineage>
</organism>
<protein>
    <submittedName>
        <fullName evidence="1">Uncharacterized protein</fullName>
    </submittedName>
</protein>
<dbReference type="AlphaFoldDB" id="A0A4C1ZVZ1"/>
<accession>A0A4C1ZVZ1</accession>
<comment type="caution">
    <text evidence="1">The sequence shown here is derived from an EMBL/GenBank/DDBJ whole genome shotgun (WGS) entry which is preliminary data.</text>
</comment>
<evidence type="ECO:0000313" key="2">
    <source>
        <dbReference type="Proteomes" id="UP000299102"/>
    </source>
</evidence>
<keyword evidence="2" id="KW-1185">Reference proteome</keyword>